<accession>A0A2T1LTN3</accession>
<dbReference type="AlphaFoldDB" id="A0A2T1LTN3"/>
<gene>
    <name evidence="2" type="ORF">C7H19_18705</name>
</gene>
<dbReference type="Gene3D" id="3.40.50.300">
    <property type="entry name" value="P-loop containing nucleotide triphosphate hydrolases"/>
    <property type="match status" value="1"/>
</dbReference>
<dbReference type="PROSITE" id="PS50837">
    <property type="entry name" value="NACHT"/>
    <property type="match status" value="1"/>
</dbReference>
<dbReference type="Pfam" id="PF22724">
    <property type="entry name" value="NCAB1"/>
    <property type="match status" value="1"/>
</dbReference>
<evidence type="ECO:0000313" key="2">
    <source>
        <dbReference type="EMBL" id="PSF34461.1"/>
    </source>
</evidence>
<dbReference type="OrthoDB" id="134770at2"/>
<evidence type="ECO:0000259" key="1">
    <source>
        <dbReference type="PROSITE" id="PS50837"/>
    </source>
</evidence>
<dbReference type="InterPro" id="IPR003593">
    <property type="entry name" value="AAA+_ATPase"/>
</dbReference>
<proteinExistence type="predicted"/>
<dbReference type="InterPro" id="IPR007111">
    <property type="entry name" value="NACHT_NTPase"/>
</dbReference>
<reference evidence="2 3" key="2">
    <citation type="submission" date="2018-03" db="EMBL/GenBank/DDBJ databases">
        <authorList>
            <person name="Keele B.F."/>
        </authorList>
    </citation>
    <scope>NUCLEOTIDE SEQUENCE [LARGE SCALE GENOMIC DNA]</scope>
    <source>
        <strain evidence="2 3">CCALA 016</strain>
    </source>
</reference>
<evidence type="ECO:0000313" key="3">
    <source>
        <dbReference type="Proteomes" id="UP000239001"/>
    </source>
</evidence>
<feature type="domain" description="NACHT" evidence="1">
    <location>
        <begin position="171"/>
        <end position="261"/>
    </location>
</feature>
<dbReference type="Proteomes" id="UP000239001">
    <property type="component" value="Unassembled WGS sequence"/>
</dbReference>
<dbReference type="InterPro" id="IPR027417">
    <property type="entry name" value="P-loop_NTPase"/>
</dbReference>
<dbReference type="Pfam" id="PF05729">
    <property type="entry name" value="NACHT"/>
    <property type="match status" value="1"/>
</dbReference>
<dbReference type="PANTHER" id="PTHR46844:SF1">
    <property type="entry name" value="SLR5058 PROTEIN"/>
    <property type="match status" value="1"/>
</dbReference>
<dbReference type="PANTHER" id="PTHR46844">
    <property type="entry name" value="SLR5058 PROTEIN"/>
    <property type="match status" value="1"/>
</dbReference>
<dbReference type="RefSeq" id="WP_106458444.1">
    <property type="nucleotide sequence ID" value="NZ_PXOH01000026.1"/>
</dbReference>
<reference evidence="2 3" key="1">
    <citation type="submission" date="2018-03" db="EMBL/GenBank/DDBJ databases">
        <title>The ancient ancestry and fast evolution of plastids.</title>
        <authorList>
            <person name="Moore K.R."/>
            <person name="Magnabosco C."/>
            <person name="Momper L."/>
            <person name="Gold D.A."/>
            <person name="Bosak T."/>
            <person name="Fournier G.P."/>
        </authorList>
    </citation>
    <scope>NUCLEOTIDE SEQUENCE [LARGE SCALE GENOMIC DNA]</scope>
    <source>
        <strain evidence="2 3">CCALA 016</strain>
    </source>
</reference>
<dbReference type="EMBL" id="PXOH01000026">
    <property type="protein sequence ID" value="PSF34461.1"/>
    <property type="molecule type" value="Genomic_DNA"/>
</dbReference>
<sequence>MSTRSVKANPEGQKKLRSAQWQDGKSLTYERIEEITGISKTTIERFFRGIGIDRSNAEGITQCLRLNLSDIVDSPFSLEKVKTFTEMIEEQIQRLTTNPLTARGGMTFNSTDIYVPLDLKERKQQPIIDNVSIKDDVKYTETKDEITRVFNNNEFFEEVLEKGNSPKSNNQRIAIIGEPGAGKTTFLQKVAKWLLNNKQENTVIWVSLADLQEQSLEDYLLQEWLKQALKVKHTTEEAQNTLVEIFKQGQVWLLLDGVDEMGLNNPLLWINTQLKSWINSAKIILTCRLNVWDTGKNYLEKFDVYCNLNFNEQQVEHFIDKWLATVNPNKYAISLKEELNRTGNQKIRNLIKQPLCLTLLCYSWQLRGERLPETKAGLYKCFVEHLYEWKSQYFSTTSTQQEELNKALGELAKNSLDQSSSRFRLTHTQVVNVLGTIDEPSSLFKLALNIGWLNKVGVAAENPNEPVYTFFHPSFLEYFAAISIDNYNFFINHIPENPEQGIYRVSEPQWKEVILLWLGQDNNKIDEKHKNSFIQTVIKFIDNENNLKFYRLKALKNLKDWLEEFSDCFLNEIIFIDYDNLEQQYFYDFHVEKSRINHFDQSIYVDFCQWLNVEIDPNFPVSLLIHIDQELLNEILVLFLNKIGYFSSNVEDNVNLIINYFLEKESINKIRLGSILSLNKILHNTESIDESILIKIVQLFKKYPEYECNLLLEYCSKHMSYPNFSRAWHGEAIITNETTIQYLNQQYTDISEILNQLTPTQTIYPICINIKTISEETNIDKLAKGISNRIFKTIANYSNRQINDVYDLENQLINLKTHLNISKLALIFYGDNPSSTFLTLCKIFSDEASIAVITTQPVEPPLRGFIPNQPFLVNALQTWLNEME</sequence>
<dbReference type="SUPFAM" id="SSF52540">
    <property type="entry name" value="P-loop containing nucleoside triphosphate hydrolases"/>
    <property type="match status" value="1"/>
</dbReference>
<protein>
    <recommendedName>
        <fullName evidence="1">NACHT domain-containing protein</fullName>
    </recommendedName>
</protein>
<name>A0A2T1LTN3_9CHRO</name>
<dbReference type="InterPro" id="IPR054611">
    <property type="entry name" value="NCAB"/>
</dbReference>
<comment type="caution">
    <text evidence="2">The sequence shown here is derived from an EMBL/GenBank/DDBJ whole genome shotgun (WGS) entry which is preliminary data.</text>
</comment>
<keyword evidence="3" id="KW-1185">Reference proteome</keyword>
<organism evidence="2 3">
    <name type="scientific">Aphanothece hegewaldii CCALA 016</name>
    <dbReference type="NCBI Taxonomy" id="2107694"/>
    <lineage>
        <taxon>Bacteria</taxon>
        <taxon>Bacillati</taxon>
        <taxon>Cyanobacteriota</taxon>
        <taxon>Cyanophyceae</taxon>
        <taxon>Oscillatoriophycideae</taxon>
        <taxon>Chroococcales</taxon>
        <taxon>Aphanothecaceae</taxon>
        <taxon>Aphanothece</taxon>
    </lineage>
</organism>
<dbReference type="SMART" id="SM00382">
    <property type="entry name" value="AAA"/>
    <property type="match status" value="1"/>
</dbReference>